<dbReference type="Pfam" id="PF21522">
    <property type="entry name" value="MreB-like_C"/>
    <property type="match status" value="1"/>
</dbReference>
<evidence type="ECO:0000313" key="3">
    <source>
        <dbReference type="Proteomes" id="UP000579281"/>
    </source>
</evidence>
<dbReference type="InterPro" id="IPR049067">
    <property type="entry name" value="MreB-like_C"/>
</dbReference>
<evidence type="ECO:0000259" key="1">
    <source>
        <dbReference type="Pfam" id="PF21522"/>
    </source>
</evidence>
<keyword evidence="3" id="KW-1185">Reference proteome</keyword>
<reference evidence="2 3" key="1">
    <citation type="submission" date="2020-08" db="EMBL/GenBank/DDBJ databases">
        <title>Genomic Encyclopedia of Type Strains, Phase IV (KMG-IV): sequencing the most valuable type-strain genomes for metagenomic binning, comparative biology and taxonomic classification.</title>
        <authorList>
            <person name="Goeker M."/>
        </authorList>
    </citation>
    <scope>NUCLEOTIDE SEQUENCE [LARGE SCALE GENOMIC DNA]</scope>
    <source>
        <strain evidence="2 3">DSM 103526</strain>
    </source>
</reference>
<evidence type="ECO:0000313" key="2">
    <source>
        <dbReference type="EMBL" id="MBB6215488.1"/>
    </source>
</evidence>
<name>A0A841KTJ8_9FIRM</name>
<dbReference type="SUPFAM" id="SSF53067">
    <property type="entry name" value="Actin-like ATPase domain"/>
    <property type="match status" value="1"/>
</dbReference>
<dbReference type="InterPro" id="IPR043129">
    <property type="entry name" value="ATPase_NBD"/>
</dbReference>
<accession>A0A841KTJ8</accession>
<proteinExistence type="predicted"/>
<gene>
    <name evidence="2" type="ORF">HNQ80_001577</name>
</gene>
<dbReference type="EMBL" id="JACHEN010000007">
    <property type="protein sequence ID" value="MBB6215488.1"/>
    <property type="molecule type" value="Genomic_DNA"/>
</dbReference>
<protein>
    <submittedName>
        <fullName evidence="2">Actin-like ATPase involved in cell morphogenesis</fullName>
    </submittedName>
</protein>
<dbReference type="Gene3D" id="3.30.420.40">
    <property type="match status" value="1"/>
</dbReference>
<comment type="caution">
    <text evidence="2">The sequence shown here is derived from an EMBL/GenBank/DDBJ whole genome shotgun (WGS) entry which is preliminary data.</text>
</comment>
<dbReference type="Proteomes" id="UP000579281">
    <property type="component" value="Unassembled WGS sequence"/>
</dbReference>
<sequence length="186" mass="20888">MDEYENNYAERTILGFDIGALTSDVTVINNFELRTFFGIDKGTIDPLNRIIDFIKTEYKVTVSRHKLDNTIIRNEKLLIYGEEIPNLRDTCKQMIDYEARQLVDEFTSKAAAAGIQLPDIGLIVLCGGGSLLFKEVIQKQLSRIPMIFSNNAVMLNALGAWKNANKLRNEYVSASSSLDFVAATLE</sequence>
<organism evidence="2 3">
    <name type="scientific">Anaerosolibacter carboniphilus</name>
    <dbReference type="NCBI Taxonomy" id="1417629"/>
    <lineage>
        <taxon>Bacteria</taxon>
        <taxon>Bacillati</taxon>
        <taxon>Bacillota</taxon>
        <taxon>Clostridia</taxon>
        <taxon>Peptostreptococcales</taxon>
        <taxon>Thermotaleaceae</taxon>
        <taxon>Anaerosolibacter</taxon>
    </lineage>
</organism>
<feature type="domain" description="Actin homologue MreB-like C-terminal" evidence="1">
    <location>
        <begin position="16"/>
        <end position="137"/>
    </location>
</feature>
<dbReference type="AlphaFoldDB" id="A0A841KTJ8"/>